<dbReference type="RefSeq" id="WP_131012989.1">
    <property type="nucleotide sequence ID" value="NZ_SIRE01000006.1"/>
</dbReference>
<dbReference type="Pfam" id="PF07307">
    <property type="entry name" value="HEPPP_synt_1"/>
    <property type="match status" value="1"/>
</dbReference>
<proteinExistence type="predicted"/>
<keyword evidence="2" id="KW-1185">Reference proteome</keyword>
<organism evidence="1 2">
    <name type="scientific">Paenibacillus thalictri</name>
    <dbReference type="NCBI Taxonomy" id="2527873"/>
    <lineage>
        <taxon>Bacteria</taxon>
        <taxon>Bacillati</taxon>
        <taxon>Bacillota</taxon>
        <taxon>Bacilli</taxon>
        <taxon>Bacillales</taxon>
        <taxon>Paenibacillaceae</taxon>
        <taxon>Paenibacillus</taxon>
    </lineage>
</organism>
<dbReference type="Gene3D" id="1.20.120.1450">
    <property type="match status" value="1"/>
</dbReference>
<dbReference type="Proteomes" id="UP000293142">
    <property type="component" value="Unassembled WGS sequence"/>
</dbReference>
<dbReference type="InterPro" id="IPR009920">
    <property type="entry name" value="HEPPP_synth_su1"/>
</dbReference>
<gene>
    <name evidence="1" type="ORF">EYB31_09040</name>
</gene>
<comment type="caution">
    <text evidence="1">The sequence shown here is derived from an EMBL/GenBank/DDBJ whole genome shotgun (WGS) entry which is preliminary data.</text>
</comment>
<evidence type="ECO:0000313" key="1">
    <source>
        <dbReference type="EMBL" id="TBL79744.1"/>
    </source>
</evidence>
<dbReference type="OrthoDB" id="2417886at2"/>
<sequence>MSSYRITEMARPYIEYDMIQTYTELPDFPEFRVKLLHAVLSSHPAVSANSELYSLVTSLVQLGMDTHDMISNHSMDKEFKAARARQLKVLAGDYYSSRFYHLLAQSGQIEIVSRLSEAICETNRLKMNLYLAMKQHNLTAEQYIHQSVEIRAQLFLSFKGYAQEILGDRWPDLLNRFTLLELLLDEISRSETLKEVGGSWGFWHVLERCTNDEKKLLQEGELDDAKLKNLWHKYKVTFELYQLLAQQSKELRADLAALGSDKLARELLIICEPVQRYLETPKVSEEI</sequence>
<dbReference type="AlphaFoldDB" id="A0A4Q9DS97"/>
<reference evidence="1 2" key="1">
    <citation type="submission" date="2019-02" db="EMBL/GenBank/DDBJ databases">
        <title>Paenibacillus sp. nov., isolated from surface-sterilized tissue of Thalictrum simplex L.</title>
        <authorList>
            <person name="Tuo L."/>
        </authorList>
    </citation>
    <scope>NUCLEOTIDE SEQUENCE [LARGE SCALE GENOMIC DNA]</scope>
    <source>
        <strain evidence="1 2">N2SHLJ1</strain>
    </source>
</reference>
<dbReference type="EMBL" id="SIRE01000006">
    <property type="protein sequence ID" value="TBL79744.1"/>
    <property type="molecule type" value="Genomic_DNA"/>
</dbReference>
<protein>
    <submittedName>
        <fullName evidence="1">Heptaprenyl diphosphate synthase</fullName>
    </submittedName>
</protein>
<evidence type="ECO:0000313" key="2">
    <source>
        <dbReference type="Proteomes" id="UP000293142"/>
    </source>
</evidence>
<accession>A0A4Q9DS97</accession>
<name>A0A4Q9DS97_9BACL</name>
<dbReference type="GO" id="GO:0009234">
    <property type="term" value="P:menaquinone biosynthetic process"/>
    <property type="evidence" value="ECO:0007669"/>
    <property type="project" value="InterPro"/>
</dbReference>